<reference evidence="7" key="1">
    <citation type="submission" date="2016-08" db="EMBL/GenBank/DDBJ databases">
        <authorList>
            <person name="Holder M.E."/>
            <person name="Ajami N.J."/>
            <person name="Petrosino J.F."/>
        </authorList>
    </citation>
    <scope>NUCLEOTIDE SEQUENCE [LARGE SCALE GENOMIC DNA]</scope>
    <source>
        <strain evidence="7">F0677</strain>
    </source>
</reference>
<keyword evidence="4" id="KW-0812">Transmembrane</keyword>
<sequence>MKYRQRAGRIIRSRVFSLMGIFFILGIGLAFRLIYVQAFQHNRYLNMGKAQTEDTQKLYSPRGTIYDRNGKKLAFSVQVKSFYADPKMMEISAKEAASLFAPILHVPELELENKLTSDTHFVWLARLMDPEVSDAVQQVIKEKQLKGFAFVDENKRYYPNDSLLANVLGFVGIDDKGLDGLEMSLDELIRGGVNLQVLTTDSRGIPILHSASAPYLAEREKSVYLTIDENIQFFAERALDRAMAKTHANGGIIIVMDPQTGAIFAMANRPTYDLNHFSNATEAQFRNKAVVDIYEPGSTFKPIIAAAALAAGTYDTERIWHDPGEVWASGHAIRNWDDEAYGDIKLVDILKFSINTGFAHIGLLTGGETLTDYAKKFGFGKPTGIELPGEGAGILFNPKDMVPIDVATMSIGQGIAVTPLQMVQAYSALANGGKMVQPHLIASIKNPDGSDYSVTKTKVVANPIDKKVADAVKDMMEKEVSEGGGINARVPGYHMGGKTGTAQKLDTVNGGYLENQYIASFCGFGPTEDPKAICLVVLDNPRGVYYGGQVAAPVFAEAMSQIMRYLGIPTYDEKNVHASPIQITKPSSMELPSANDKMVILPDFTGWSIRDTADWLNKAGLGFKPSGSGFASSQYPMGGSTLERGDIVEVLFTQ</sequence>
<accession>A0A1B3WFB8</accession>
<dbReference type="CDD" id="cd06575">
    <property type="entry name" value="PASTA_Pbp2x-like_2"/>
    <property type="match status" value="1"/>
</dbReference>
<dbReference type="InterPro" id="IPR005543">
    <property type="entry name" value="PASTA_dom"/>
</dbReference>
<dbReference type="Proteomes" id="UP000094757">
    <property type="component" value="Chromosome"/>
</dbReference>
<dbReference type="InterPro" id="IPR001460">
    <property type="entry name" value="PCN-bd_Tpept"/>
</dbReference>
<dbReference type="GO" id="GO:0071555">
    <property type="term" value="P:cell wall organization"/>
    <property type="evidence" value="ECO:0007669"/>
    <property type="project" value="TreeGrafter"/>
</dbReference>
<dbReference type="AlphaFoldDB" id="A0A1B3WFB8"/>
<name>A0A1B3WFB8_9FIRM</name>
<dbReference type="InterPro" id="IPR012338">
    <property type="entry name" value="Beta-lactam/transpept-like"/>
</dbReference>
<dbReference type="SMART" id="SM00740">
    <property type="entry name" value="PASTA"/>
    <property type="match status" value="1"/>
</dbReference>
<dbReference type="PANTHER" id="PTHR30627:SF1">
    <property type="entry name" value="PEPTIDOGLYCAN D,D-TRANSPEPTIDASE FTSI"/>
    <property type="match status" value="1"/>
</dbReference>
<keyword evidence="4" id="KW-1133">Transmembrane helix</keyword>
<dbReference type="PANTHER" id="PTHR30627">
    <property type="entry name" value="PEPTIDOGLYCAN D,D-TRANSPEPTIDASE"/>
    <property type="match status" value="1"/>
</dbReference>
<dbReference type="Pfam" id="PF00905">
    <property type="entry name" value="Transpeptidase"/>
    <property type="match status" value="1"/>
</dbReference>
<evidence type="ECO:0000259" key="5">
    <source>
        <dbReference type="PROSITE" id="PS51178"/>
    </source>
</evidence>
<dbReference type="Pfam" id="PF03717">
    <property type="entry name" value="PBP_dimer"/>
    <property type="match status" value="1"/>
</dbReference>
<comment type="subcellular location">
    <subcellularLocation>
        <location evidence="1">Membrane</location>
    </subcellularLocation>
</comment>
<dbReference type="InterPro" id="IPR050515">
    <property type="entry name" value="Beta-lactam/transpept"/>
</dbReference>
<dbReference type="InterPro" id="IPR036138">
    <property type="entry name" value="PBP_dimer_sf"/>
</dbReference>
<dbReference type="GO" id="GO:0005886">
    <property type="term" value="C:plasma membrane"/>
    <property type="evidence" value="ECO:0007669"/>
    <property type="project" value="TreeGrafter"/>
</dbReference>
<dbReference type="GO" id="GO:0008658">
    <property type="term" value="F:penicillin binding"/>
    <property type="evidence" value="ECO:0007669"/>
    <property type="project" value="InterPro"/>
</dbReference>
<dbReference type="Gene3D" id="1.10.150.770">
    <property type="match status" value="1"/>
</dbReference>
<dbReference type="SUPFAM" id="SSF56601">
    <property type="entry name" value="beta-lactamase/transpeptidase-like"/>
    <property type="match status" value="1"/>
</dbReference>
<organism evidence="6 7">
    <name type="scientific">Dialister pneumosintes</name>
    <dbReference type="NCBI Taxonomy" id="39950"/>
    <lineage>
        <taxon>Bacteria</taxon>
        <taxon>Bacillati</taxon>
        <taxon>Bacillota</taxon>
        <taxon>Negativicutes</taxon>
        <taxon>Veillonellales</taxon>
        <taxon>Veillonellaceae</taxon>
        <taxon>Dialister</taxon>
    </lineage>
</organism>
<evidence type="ECO:0000313" key="7">
    <source>
        <dbReference type="Proteomes" id="UP000094757"/>
    </source>
</evidence>
<dbReference type="STRING" id="39950.BCB69_04305"/>
<dbReference type="Pfam" id="PF03793">
    <property type="entry name" value="PASTA"/>
    <property type="match status" value="1"/>
</dbReference>
<evidence type="ECO:0000256" key="1">
    <source>
        <dbReference type="ARBA" id="ARBA00004370"/>
    </source>
</evidence>
<dbReference type="SUPFAM" id="SSF54184">
    <property type="entry name" value="Penicillin-binding protein 2x (pbp-2x), c-terminal domain"/>
    <property type="match status" value="1"/>
</dbReference>
<evidence type="ECO:0000256" key="3">
    <source>
        <dbReference type="ARBA" id="ARBA00023136"/>
    </source>
</evidence>
<gene>
    <name evidence="6" type="ORF">BCB69_04305</name>
</gene>
<dbReference type="InterPro" id="IPR005311">
    <property type="entry name" value="PBP_dimer"/>
</dbReference>
<dbReference type="SUPFAM" id="SSF56519">
    <property type="entry name" value="Penicillin binding protein dimerisation domain"/>
    <property type="match status" value="1"/>
</dbReference>
<dbReference type="Gene3D" id="3.90.1310.10">
    <property type="entry name" value="Penicillin-binding protein 2a (Domain 2)"/>
    <property type="match status" value="1"/>
</dbReference>
<dbReference type="Gene3D" id="3.30.450.330">
    <property type="match status" value="1"/>
</dbReference>
<proteinExistence type="inferred from homology"/>
<evidence type="ECO:0000256" key="4">
    <source>
        <dbReference type="SAM" id="Phobius"/>
    </source>
</evidence>
<dbReference type="PROSITE" id="PS51178">
    <property type="entry name" value="PASTA"/>
    <property type="match status" value="1"/>
</dbReference>
<feature type="domain" description="PASTA" evidence="5">
    <location>
        <begin position="594"/>
        <end position="654"/>
    </location>
</feature>
<evidence type="ECO:0000313" key="6">
    <source>
        <dbReference type="EMBL" id="AOH39650.1"/>
    </source>
</evidence>
<dbReference type="Gene3D" id="3.40.710.10">
    <property type="entry name" value="DD-peptidase/beta-lactamase superfamily"/>
    <property type="match status" value="1"/>
</dbReference>
<comment type="similarity">
    <text evidence="2">Belongs to the transpeptidase family.</text>
</comment>
<feature type="transmembrane region" description="Helical" evidence="4">
    <location>
        <begin position="15"/>
        <end position="35"/>
    </location>
</feature>
<evidence type="ECO:0000256" key="2">
    <source>
        <dbReference type="ARBA" id="ARBA00007171"/>
    </source>
</evidence>
<dbReference type="RefSeq" id="WP_069177409.1">
    <property type="nucleotide sequence ID" value="NZ_CP017037.1"/>
</dbReference>
<protein>
    <submittedName>
        <fullName evidence="6">Penicillin-binding protein</fullName>
    </submittedName>
</protein>
<dbReference type="KEGG" id="dpn:BCB69_04305"/>
<dbReference type="EMBL" id="CP017037">
    <property type="protein sequence ID" value="AOH39650.1"/>
    <property type="molecule type" value="Genomic_DNA"/>
</dbReference>
<keyword evidence="3 4" id="KW-0472">Membrane</keyword>